<evidence type="ECO:0000313" key="2">
    <source>
        <dbReference type="EMBL" id="PSJ42149.1"/>
    </source>
</evidence>
<dbReference type="Proteomes" id="UP000241167">
    <property type="component" value="Unassembled WGS sequence"/>
</dbReference>
<evidence type="ECO:0000313" key="3">
    <source>
        <dbReference type="Proteomes" id="UP000241167"/>
    </source>
</evidence>
<protein>
    <submittedName>
        <fullName evidence="2">Phage tail tape measure protein</fullName>
    </submittedName>
</protein>
<dbReference type="InterPro" id="IPR010090">
    <property type="entry name" value="Phage_tape_meas"/>
</dbReference>
<dbReference type="OrthoDB" id="8019720at2"/>
<evidence type="ECO:0000256" key="1">
    <source>
        <dbReference type="SAM" id="Phobius"/>
    </source>
</evidence>
<dbReference type="NCBIfam" id="TIGR01760">
    <property type="entry name" value="tape_meas_TP901"/>
    <property type="match status" value="1"/>
</dbReference>
<gene>
    <name evidence="2" type="ORF">C7I55_07905</name>
</gene>
<dbReference type="RefSeq" id="WP_106512316.1">
    <property type="nucleotide sequence ID" value="NZ_PXYI01000002.1"/>
</dbReference>
<dbReference type="AlphaFoldDB" id="A0A2P7QW29"/>
<accession>A0A2P7QW29</accession>
<feature type="transmembrane region" description="Helical" evidence="1">
    <location>
        <begin position="304"/>
        <end position="327"/>
    </location>
</feature>
<keyword evidence="1" id="KW-0812">Transmembrane</keyword>
<reference evidence="2 3" key="1">
    <citation type="submission" date="2018-03" db="EMBL/GenBank/DDBJ databases">
        <title>The draft genome of Sphingosinicella sp. GL-C-18.</title>
        <authorList>
            <person name="Liu L."/>
            <person name="Li L."/>
            <person name="Liang L."/>
            <person name="Zhang X."/>
            <person name="Wang T."/>
        </authorList>
    </citation>
    <scope>NUCLEOTIDE SEQUENCE [LARGE SCALE GENOMIC DNA]</scope>
    <source>
        <strain evidence="2 3">GL-C-18</strain>
    </source>
</reference>
<sequence length="598" mass="61989">MATSLIGSLAVNLSLETAAFRNGATEAQRQMAGLQKKLSSVGANLAKAGAGLSLAVSAPLLAFGKGAVTAASDAAELQSAFDQTFGEMAGEMNKWAEATGNALGRSTREMQEGAKTFGLYFNQMGKTRAEAAKMSQTFTVLAQDLASFHNTSGEDALAALQSGLSGESEPLRKFGVFLSEAAVNAKAAELGIGSLGGTLTEQEKIQARYALILEATKNAQGDVARTSGSTANQVKASQAAWEELQITIGTKLLPALTPLITAFTGILIKFNELSPATQTFIVGAGAIAAALGPVLLALSPVVTAFSALLPVVLKLGPIVSSLIPLILSMGKALMVLALNPVGAVITALAVAVGAVYLAWKNWDTIKPIIVGLYTTVKTWILDKLNAVWESVMSKIRTVANAFKWLDDVVVRNSYIPDMVTSIGDHMARLDDNMVGQAETATKKTAEAFAGMAQNIASSLQGIVGSIKRGDWLGAIEGVAGAVGQFGGFGGSKVPAMANVTGMANGGAFSIAGRGGIDRNLLSVNGSPVARVSRGERVSVSPNGGGSGRMVNFDLRGAVMTQDLLAQMNQIGDVSSLRGAAIGYELSQTTNHRKQRQRL</sequence>
<feature type="transmembrane region" description="Helical" evidence="1">
    <location>
        <begin position="280"/>
        <end position="298"/>
    </location>
</feature>
<keyword evidence="1" id="KW-1133">Transmembrane helix</keyword>
<dbReference type="EMBL" id="PXYI01000002">
    <property type="protein sequence ID" value="PSJ42149.1"/>
    <property type="molecule type" value="Genomic_DNA"/>
</dbReference>
<keyword evidence="3" id="KW-1185">Reference proteome</keyword>
<name>A0A2P7QW29_9SPHN</name>
<feature type="transmembrane region" description="Helical" evidence="1">
    <location>
        <begin position="334"/>
        <end position="359"/>
    </location>
</feature>
<comment type="caution">
    <text evidence="2">The sequence shown here is derived from an EMBL/GenBank/DDBJ whole genome shotgun (WGS) entry which is preliminary data.</text>
</comment>
<proteinExistence type="predicted"/>
<keyword evidence="1" id="KW-0472">Membrane</keyword>
<organism evidence="2 3">
    <name type="scientific">Allosphingosinicella deserti</name>
    <dbReference type="NCBI Taxonomy" id="2116704"/>
    <lineage>
        <taxon>Bacteria</taxon>
        <taxon>Pseudomonadati</taxon>
        <taxon>Pseudomonadota</taxon>
        <taxon>Alphaproteobacteria</taxon>
        <taxon>Sphingomonadales</taxon>
        <taxon>Sphingomonadaceae</taxon>
        <taxon>Allosphingosinicella</taxon>
    </lineage>
</organism>